<reference evidence="1 2" key="1">
    <citation type="journal article" date="2005" name="PLoS Genet.">
        <title>Life in hot carbon monoxide: the complete genome sequence of Carboxydothermus hydrogenoformans Z-2901.</title>
        <authorList>
            <person name="Wu M."/>
            <person name="Ren Q."/>
            <person name="Durkin A.S."/>
            <person name="Daugherty S.C."/>
            <person name="Brinkac L.M."/>
            <person name="Dodson R.J."/>
            <person name="Madupu R."/>
            <person name="Sullivan S.A."/>
            <person name="Kolonay J.F."/>
            <person name="Haft D.H."/>
            <person name="Nelson W.C."/>
            <person name="Tallon L.J."/>
            <person name="Jones K.M."/>
            <person name="Ulrich L.E."/>
            <person name="Gonzalez J.M."/>
            <person name="Zhulin I.B."/>
            <person name="Robb F.T."/>
            <person name="Eisen J.A."/>
        </authorList>
    </citation>
    <scope>NUCLEOTIDE SEQUENCE [LARGE SCALE GENOMIC DNA]</scope>
    <source>
        <strain evidence="2">ATCC BAA-161 / DSM 6008 / Z-2901</strain>
    </source>
</reference>
<sequence>MQAFSKIINDKAGKPKNTKKIINVAYCQILARKVKNLPKSYGME</sequence>
<name>Q3AA61_CARHZ</name>
<dbReference type="KEGG" id="chy:CHY_2159"/>
<protein>
    <submittedName>
        <fullName evidence="1">Uncharacterized protein</fullName>
    </submittedName>
</protein>
<dbReference type="AlphaFoldDB" id="Q3AA61"/>
<proteinExistence type="predicted"/>
<organism evidence="1 2">
    <name type="scientific">Carboxydothermus hydrogenoformans (strain ATCC BAA-161 / DSM 6008 / Z-2901)</name>
    <dbReference type="NCBI Taxonomy" id="246194"/>
    <lineage>
        <taxon>Bacteria</taxon>
        <taxon>Bacillati</taxon>
        <taxon>Bacillota</taxon>
        <taxon>Clostridia</taxon>
        <taxon>Thermoanaerobacterales</taxon>
        <taxon>Thermoanaerobacteraceae</taxon>
        <taxon>Carboxydothermus</taxon>
    </lineage>
</organism>
<evidence type="ECO:0000313" key="2">
    <source>
        <dbReference type="Proteomes" id="UP000002706"/>
    </source>
</evidence>
<gene>
    <name evidence="1" type="ordered locus">CHY_2159</name>
</gene>
<accession>Q3AA61</accession>
<keyword evidence="2" id="KW-1185">Reference proteome</keyword>
<dbReference type="EMBL" id="CP000141">
    <property type="protein sequence ID" value="ABB15220.1"/>
    <property type="molecule type" value="Genomic_DNA"/>
</dbReference>
<evidence type="ECO:0000313" key="1">
    <source>
        <dbReference type="EMBL" id="ABB15220.1"/>
    </source>
</evidence>
<dbReference type="HOGENOM" id="CLU_3213980_0_0_9"/>
<dbReference type="InParanoid" id="Q3AA61"/>
<dbReference type="Proteomes" id="UP000002706">
    <property type="component" value="Chromosome"/>
</dbReference>
<dbReference type="STRING" id="246194.CHY_2159"/>